<sequence length="308" mass="35295">MPYEIIAAICSNKIVNAAATKLNETIFKRIGFGMKLKHEDEMNKVKARAPVYKAQAKYEIEDMEAEQALKRLDHEERIRLRTEEIESRRQHNLESIVAQSYQAIPDDVSEDPVDPDWVFKFIDACQDVGDEEMQSLWAQILAGEITKPGSYSARTLQLVRTLSKHEAEVFVRFCSCLWSIDSSEKQYPIVPTPNIYSAVPGINIDYDALQMLDDIGLIRFDALAGVSKIFGFKNPSPNIRVGSLSLTFRYFRTPHLFRYKEDQCPLEKDVNIGHAILRGYPVMMSWFLWYLNGIAGLERSGFKNLSMR</sequence>
<gene>
    <name evidence="1" type="ORF">BSF38_01798</name>
</gene>
<organism evidence="1 2">
    <name type="scientific">Paludisphaera borealis</name>
    <dbReference type="NCBI Taxonomy" id="1387353"/>
    <lineage>
        <taxon>Bacteria</taxon>
        <taxon>Pseudomonadati</taxon>
        <taxon>Planctomycetota</taxon>
        <taxon>Planctomycetia</taxon>
        <taxon>Isosphaerales</taxon>
        <taxon>Isosphaeraceae</taxon>
        <taxon>Paludisphaera</taxon>
    </lineage>
</organism>
<evidence type="ECO:0000313" key="2">
    <source>
        <dbReference type="Proteomes" id="UP000186309"/>
    </source>
</evidence>
<protein>
    <recommendedName>
        <fullName evidence="3">DUF2806 domain-containing protein</fullName>
    </recommendedName>
</protein>
<name>A0A1U7CN15_9BACT</name>
<reference evidence="2" key="1">
    <citation type="submission" date="2016-12" db="EMBL/GenBank/DDBJ databases">
        <title>Comparative genomics of four Isosphaeraceae planctomycetes: a common pool of plasmids and glycoside hydrolase genes.</title>
        <authorList>
            <person name="Ivanova A."/>
        </authorList>
    </citation>
    <scope>NUCLEOTIDE SEQUENCE [LARGE SCALE GENOMIC DNA]</scope>
    <source>
        <strain evidence="2">PX4</strain>
    </source>
</reference>
<dbReference type="AlphaFoldDB" id="A0A1U7CN15"/>
<keyword evidence="2" id="KW-1185">Reference proteome</keyword>
<dbReference type="Pfam" id="PF10987">
    <property type="entry name" value="DUF2806"/>
    <property type="match status" value="1"/>
</dbReference>
<dbReference type="EMBL" id="CP019082">
    <property type="protein sequence ID" value="APW60330.1"/>
    <property type="molecule type" value="Genomic_DNA"/>
</dbReference>
<dbReference type="KEGG" id="pbor:BSF38_01798"/>
<evidence type="ECO:0000313" key="1">
    <source>
        <dbReference type="EMBL" id="APW60330.1"/>
    </source>
</evidence>
<evidence type="ECO:0008006" key="3">
    <source>
        <dbReference type="Google" id="ProtNLM"/>
    </source>
</evidence>
<dbReference type="RefSeq" id="WP_076344892.1">
    <property type="nucleotide sequence ID" value="NZ_CP019082.1"/>
</dbReference>
<proteinExistence type="predicted"/>
<dbReference type="InterPro" id="IPR021254">
    <property type="entry name" value="DUF2806"/>
</dbReference>
<accession>A0A1U7CN15</accession>
<dbReference type="Proteomes" id="UP000186309">
    <property type="component" value="Chromosome"/>
</dbReference>